<gene>
    <name evidence="2" type="ORF">HZF05_13545</name>
</gene>
<feature type="transmembrane region" description="Helical" evidence="1">
    <location>
        <begin position="34"/>
        <end position="55"/>
    </location>
</feature>
<dbReference type="EMBL" id="JACEIB010000015">
    <property type="protein sequence ID" value="MBA2935116.1"/>
    <property type="molecule type" value="Genomic_DNA"/>
</dbReference>
<dbReference type="AlphaFoldDB" id="A0A838LAG6"/>
<sequence length="56" mass="5736">MSRIEESVDDASAATMTTAALPALSLNLHASEAASAWLVSGYLLALATGVPMSAWD</sequence>
<evidence type="ECO:0000256" key="1">
    <source>
        <dbReference type="SAM" id="Phobius"/>
    </source>
</evidence>
<dbReference type="RefSeq" id="WP_160363853.1">
    <property type="nucleotide sequence ID" value="NZ_JACEIB010000015.1"/>
</dbReference>
<evidence type="ECO:0008006" key="4">
    <source>
        <dbReference type="Google" id="ProtNLM"/>
    </source>
</evidence>
<protein>
    <recommendedName>
        <fullName evidence="4">MFS transporter</fullName>
    </recommendedName>
</protein>
<reference evidence="2 3" key="1">
    <citation type="submission" date="2020-07" db="EMBL/GenBank/DDBJ databases">
        <authorList>
            <person name="Sun Q."/>
        </authorList>
    </citation>
    <scope>NUCLEOTIDE SEQUENCE [LARGE SCALE GENOMIC DNA]</scope>
    <source>
        <strain evidence="2 3">CGMCC 1.13654</strain>
    </source>
</reference>
<accession>A0A838LAG6</accession>
<name>A0A838LAG6_9SPHN</name>
<evidence type="ECO:0000313" key="2">
    <source>
        <dbReference type="EMBL" id="MBA2935116.1"/>
    </source>
</evidence>
<comment type="caution">
    <text evidence="2">The sequence shown here is derived from an EMBL/GenBank/DDBJ whole genome shotgun (WGS) entry which is preliminary data.</text>
</comment>
<keyword evidence="3" id="KW-1185">Reference proteome</keyword>
<evidence type="ECO:0000313" key="3">
    <source>
        <dbReference type="Proteomes" id="UP000570166"/>
    </source>
</evidence>
<keyword evidence="1" id="KW-0812">Transmembrane</keyword>
<dbReference type="Proteomes" id="UP000570166">
    <property type="component" value="Unassembled WGS sequence"/>
</dbReference>
<organism evidence="2 3">
    <name type="scientific">Sphingomonas chungangi</name>
    <dbReference type="NCBI Taxonomy" id="2683589"/>
    <lineage>
        <taxon>Bacteria</taxon>
        <taxon>Pseudomonadati</taxon>
        <taxon>Pseudomonadota</taxon>
        <taxon>Alphaproteobacteria</taxon>
        <taxon>Sphingomonadales</taxon>
        <taxon>Sphingomonadaceae</taxon>
        <taxon>Sphingomonas</taxon>
    </lineage>
</organism>
<keyword evidence="1" id="KW-0472">Membrane</keyword>
<keyword evidence="1" id="KW-1133">Transmembrane helix</keyword>
<proteinExistence type="predicted"/>